<dbReference type="GO" id="GO:0005509">
    <property type="term" value="F:calcium ion binding"/>
    <property type="evidence" value="ECO:0007669"/>
    <property type="project" value="InterPro"/>
</dbReference>
<dbReference type="PROSITE" id="PS00018">
    <property type="entry name" value="EF_HAND_1"/>
    <property type="match status" value="1"/>
</dbReference>
<dbReference type="PROSITE" id="PS50222">
    <property type="entry name" value="EF_HAND_2"/>
    <property type="match status" value="1"/>
</dbReference>
<evidence type="ECO:0000256" key="2">
    <source>
        <dbReference type="SAM" id="MobiDB-lite"/>
    </source>
</evidence>
<feature type="region of interest" description="Disordered" evidence="2">
    <location>
        <begin position="196"/>
        <end position="216"/>
    </location>
</feature>
<evidence type="ECO:0000313" key="4">
    <source>
        <dbReference type="EMBL" id="CAD8718208.1"/>
    </source>
</evidence>
<reference evidence="4" key="1">
    <citation type="submission" date="2021-01" db="EMBL/GenBank/DDBJ databases">
        <authorList>
            <person name="Corre E."/>
            <person name="Pelletier E."/>
            <person name="Niang G."/>
            <person name="Scheremetjew M."/>
            <person name="Finn R."/>
            <person name="Kale V."/>
            <person name="Holt S."/>
            <person name="Cochrane G."/>
            <person name="Meng A."/>
            <person name="Brown T."/>
            <person name="Cohen L."/>
        </authorList>
    </citation>
    <scope>NUCLEOTIDE SEQUENCE</scope>
    <source>
        <strain evidence="4">UTEXLB2642</strain>
    </source>
</reference>
<dbReference type="SUPFAM" id="SSF47473">
    <property type="entry name" value="EF-hand"/>
    <property type="match status" value="1"/>
</dbReference>
<feature type="domain" description="EF-hand" evidence="3">
    <location>
        <begin position="64"/>
        <end position="99"/>
    </location>
</feature>
<dbReference type="InterPro" id="IPR002048">
    <property type="entry name" value="EF_hand_dom"/>
</dbReference>
<dbReference type="InterPro" id="IPR011992">
    <property type="entry name" value="EF-hand-dom_pair"/>
</dbReference>
<dbReference type="AlphaFoldDB" id="A0A7S0XEY3"/>
<proteinExistence type="predicted"/>
<dbReference type="Gene3D" id="1.10.238.10">
    <property type="entry name" value="EF-hand"/>
    <property type="match status" value="1"/>
</dbReference>
<name>A0A7S0XEY3_9STRA</name>
<gene>
    <name evidence="4" type="ORF">CNEB1095_LOCUS2721</name>
</gene>
<evidence type="ECO:0000259" key="3">
    <source>
        <dbReference type="PROSITE" id="PS50222"/>
    </source>
</evidence>
<evidence type="ECO:0000256" key="1">
    <source>
        <dbReference type="ARBA" id="ARBA00022837"/>
    </source>
</evidence>
<dbReference type="EMBL" id="HBFD01004188">
    <property type="protein sequence ID" value="CAD8718208.1"/>
    <property type="molecule type" value="Transcribed_RNA"/>
</dbReference>
<dbReference type="InterPro" id="IPR018247">
    <property type="entry name" value="EF_Hand_1_Ca_BS"/>
</dbReference>
<organism evidence="4">
    <name type="scientific">Chromulina nebulosa</name>
    <dbReference type="NCBI Taxonomy" id="96789"/>
    <lineage>
        <taxon>Eukaryota</taxon>
        <taxon>Sar</taxon>
        <taxon>Stramenopiles</taxon>
        <taxon>Ochrophyta</taxon>
        <taxon>Chrysophyceae</taxon>
        <taxon>Chromulinales</taxon>
        <taxon>Chromulinaceae</taxon>
        <taxon>Chromulina</taxon>
    </lineage>
</organism>
<accession>A0A7S0XEY3</accession>
<sequence>MTEFTSVIESVEEQRELFLWKFDDVPRPEVNELVKDFKKRDVANKGEIEEIDVLLILEKRGNAKTATELRLAVADMDKDKNHKISFLELACAIFSKPFDELNNFTDEEARKAAFEKAMKLSEKAREAELEIEKAKEAEEKAAQDRAEAIERERNMTGVKGAAAFFKRQAENVVDETALNKQKISEEAARRKALRDAKQQLKEAMENANKSKSIEEVQREIKEATERAAEAEAAMLKAKEEEEKAVRAARKAALNAKWSGSSTPTPVKKP</sequence>
<keyword evidence="1" id="KW-0106">Calcium</keyword>
<protein>
    <recommendedName>
        <fullName evidence="3">EF-hand domain-containing protein</fullName>
    </recommendedName>
</protein>